<proteinExistence type="predicted"/>
<evidence type="ECO:0000259" key="9">
    <source>
        <dbReference type="Pfam" id="PF07885"/>
    </source>
</evidence>
<keyword evidence="4 8" id="KW-1133">Transmembrane helix</keyword>
<keyword evidence="3 8" id="KW-0812">Transmembrane</keyword>
<accession>A0A9Q3Z824</accession>
<comment type="caution">
    <text evidence="10">The sequence shown here is derived from an EMBL/GenBank/DDBJ whole genome shotgun (WGS) entry which is preliminary data.</text>
</comment>
<dbReference type="Gene3D" id="1.20.5.110">
    <property type="match status" value="1"/>
</dbReference>
<keyword evidence="6 8" id="KW-0472">Membrane</keyword>
<evidence type="ECO:0000256" key="8">
    <source>
        <dbReference type="SAM" id="Phobius"/>
    </source>
</evidence>
<keyword evidence="11" id="KW-1185">Reference proteome</keyword>
<gene>
    <name evidence="10" type="ORF">LJ657_15805</name>
</gene>
<keyword evidence="2" id="KW-0813">Transport</keyword>
<evidence type="ECO:0000256" key="5">
    <source>
        <dbReference type="ARBA" id="ARBA00023065"/>
    </source>
</evidence>
<evidence type="ECO:0000313" key="10">
    <source>
        <dbReference type="EMBL" id="MCD9875112.1"/>
    </source>
</evidence>
<dbReference type="Gene3D" id="1.10.287.70">
    <property type="match status" value="1"/>
</dbReference>
<protein>
    <submittedName>
        <fullName evidence="10">Potassium channel family protein</fullName>
    </submittedName>
</protein>
<dbReference type="Proteomes" id="UP001108029">
    <property type="component" value="Unassembled WGS sequence"/>
</dbReference>
<dbReference type="AlphaFoldDB" id="A0A9Q3Z824"/>
<dbReference type="PANTHER" id="PTHR11537:SF254">
    <property type="entry name" value="POTASSIUM VOLTAGE-GATED CHANNEL PROTEIN SHAB"/>
    <property type="match status" value="1"/>
</dbReference>
<feature type="transmembrane region" description="Helical" evidence="8">
    <location>
        <begin position="166"/>
        <end position="191"/>
    </location>
</feature>
<evidence type="ECO:0000256" key="7">
    <source>
        <dbReference type="ARBA" id="ARBA00023303"/>
    </source>
</evidence>
<evidence type="ECO:0000256" key="2">
    <source>
        <dbReference type="ARBA" id="ARBA00022448"/>
    </source>
</evidence>
<dbReference type="GO" id="GO:0008076">
    <property type="term" value="C:voltage-gated potassium channel complex"/>
    <property type="evidence" value="ECO:0007669"/>
    <property type="project" value="InterPro"/>
</dbReference>
<sequence length="224" mass="24184">MLRPEGPDRPGAEHRVGVQPQAPAEFLPGSLAGGFSYAIDYLAWAAFAFDYGVRLYLVQDRRRFVVTHPLDLIAVLVPAIRSLRVLAIFGRVTVIAQRSRSERLLIATALVGLTVVLVGAGAVLDAERNAVGATIHSYADAVWWALTTVTTVGYGDQVPVTPEGRVVGGILMVVGIGTVGTVTATLAYRFITNPDPQDMPASDHERLKRIEASLAELTELLRER</sequence>
<keyword evidence="5" id="KW-0406">Ion transport</keyword>
<organism evidence="10 11">
    <name type="scientific">Streptomyces guryensis</name>
    <dbReference type="NCBI Taxonomy" id="2886947"/>
    <lineage>
        <taxon>Bacteria</taxon>
        <taxon>Bacillati</taxon>
        <taxon>Actinomycetota</taxon>
        <taxon>Actinomycetes</taxon>
        <taxon>Kitasatosporales</taxon>
        <taxon>Streptomycetaceae</taxon>
        <taxon>Streptomyces</taxon>
    </lineage>
</organism>
<dbReference type="InterPro" id="IPR013099">
    <property type="entry name" value="K_chnl_dom"/>
</dbReference>
<evidence type="ECO:0000256" key="1">
    <source>
        <dbReference type="ARBA" id="ARBA00004141"/>
    </source>
</evidence>
<evidence type="ECO:0000256" key="6">
    <source>
        <dbReference type="ARBA" id="ARBA00023136"/>
    </source>
</evidence>
<dbReference type="InterPro" id="IPR028325">
    <property type="entry name" value="VG_K_chnl"/>
</dbReference>
<feature type="transmembrane region" description="Helical" evidence="8">
    <location>
        <begin position="104"/>
        <end position="124"/>
    </location>
</feature>
<reference evidence="10" key="1">
    <citation type="submission" date="2021-12" db="EMBL/GenBank/DDBJ databases">
        <authorList>
            <person name="Lee J.-H."/>
            <person name="Kim S.-B."/>
        </authorList>
    </citation>
    <scope>NUCLEOTIDE SEQUENCE</scope>
    <source>
        <strain evidence="10">NR30</strain>
    </source>
</reference>
<keyword evidence="7 10" id="KW-0407">Ion channel</keyword>
<feature type="domain" description="Potassium channel" evidence="9">
    <location>
        <begin position="116"/>
        <end position="187"/>
    </location>
</feature>
<dbReference type="Pfam" id="PF07885">
    <property type="entry name" value="Ion_trans_2"/>
    <property type="match status" value="1"/>
</dbReference>
<dbReference type="PANTHER" id="PTHR11537">
    <property type="entry name" value="VOLTAGE-GATED POTASSIUM CHANNEL"/>
    <property type="match status" value="1"/>
</dbReference>
<evidence type="ECO:0000313" key="11">
    <source>
        <dbReference type="Proteomes" id="UP001108029"/>
    </source>
</evidence>
<dbReference type="EMBL" id="JAJSBI010000007">
    <property type="protein sequence ID" value="MCD9875112.1"/>
    <property type="molecule type" value="Genomic_DNA"/>
</dbReference>
<dbReference type="GO" id="GO:0001508">
    <property type="term" value="P:action potential"/>
    <property type="evidence" value="ECO:0007669"/>
    <property type="project" value="TreeGrafter"/>
</dbReference>
<evidence type="ECO:0000256" key="4">
    <source>
        <dbReference type="ARBA" id="ARBA00022989"/>
    </source>
</evidence>
<evidence type="ECO:0000256" key="3">
    <source>
        <dbReference type="ARBA" id="ARBA00022692"/>
    </source>
</evidence>
<comment type="subcellular location">
    <subcellularLocation>
        <location evidence="1">Membrane</location>
        <topology evidence="1">Multi-pass membrane protein</topology>
    </subcellularLocation>
</comment>
<name>A0A9Q3Z824_9ACTN</name>
<dbReference type="GO" id="GO:0005249">
    <property type="term" value="F:voltage-gated potassium channel activity"/>
    <property type="evidence" value="ECO:0007669"/>
    <property type="project" value="InterPro"/>
</dbReference>
<dbReference type="SUPFAM" id="SSF81324">
    <property type="entry name" value="Voltage-gated potassium channels"/>
    <property type="match status" value="1"/>
</dbReference>